<dbReference type="Proteomes" id="UP000328092">
    <property type="component" value="Unassembled WGS sequence"/>
</dbReference>
<comment type="caution">
    <text evidence="1">The sequence shown here is derived from an EMBL/GenBank/DDBJ whole genome shotgun (WGS) entry which is preliminary data.</text>
</comment>
<reference evidence="1" key="1">
    <citation type="submission" date="2019-02" db="EMBL/GenBank/DDBJ databases">
        <authorList>
            <person name="Pothier F.J."/>
        </authorList>
    </citation>
    <scope>NUCLEOTIDE SEQUENCE</scope>
    <source>
        <strain evidence="1">CI-1B</strain>
    </source>
</reference>
<protein>
    <submittedName>
        <fullName evidence="1">Uncharacterized protein</fullName>
    </submittedName>
</protein>
<gene>
    <name evidence="1" type="ORF">CI1B_31100</name>
</gene>
<evidence type="ECO:0000313" key="2">
    <source>
        <dbReference type="Proteomes" id="UP000328092"/>
    </source>
</evidence>
<sequence>MTKPKPAKPKTSSNPAIIVFGLDPAGKPKAGRFPGKDAALVRKAALALKLTACSVTRPRLVELVSRIPVGRLHAQGRAFLPFIKPDLYQELVTASNPSMAAAAKPGSVYASLQLTGLMG</sequence>
<dbReference type="OrthoDB" id="7997793at2"/>
<keyword evidence="2" id="KW-1185">Reference proteome</keyword>
<evidence type="ECO:0000313" key="1">
    <source>
        <dbReference type="EMBL" id="VIO70456.1"/>
    </source>
</evidence>
<proteinExistence type="predicted"/>
<dbReference type="RefSeq" id="WP_139860187.1">
    <property type="nucleotide sequence ID" value="NZ_CAADFC020000011.1"/>
</dbReference>
<accession>A0A508T8J8</accession>
<dbReference type="AlphaFoldDB" id="A0A508T8J8"/>
<organism evidence="1 2">
    <name type="scientific">Bradyrhizobium ivorense</name>
    <dbReference type="NCBI Taxonomy" id="2511166"/>
    <lineage>
        <taxon>Bacteria</taxon>
        <taxon>Pseudomonadati</taxon>
        <taxon>Pseudomonadota</taxon>
        <taxon>Alphaproteobacteria</taxon>
        <taxon>Hyphomicrobiales</taxon>
        <taxon>Nitrobacteraceae</taxon>
        <taxon>Bradyrhizobium</taxon>
    </lineage>
</organism>
<dbReference type="EMBL" id="CAADFC020000011">
    <property type="protein sequence ID" value="VIO70456.1"/>
    <property type="molecule type" value="Genomic_DNA"/>
</dbReference>
<name>A0A508T8J8_9BRAD</name>